<dbReference type="PROSITE" id="PS51257">
    <property type="entry name" value="PROKAR_LIPOPROTEIN"/>
    <property type="match status" value="1"/>
</dbReference>
<dbReference type="InterPro" id="IPR036908">
    <property type="entry name" value="RlpA-like_sf"/>
</dbReference>
<evidence type="ECO:0000313" key="4">
    <source>
        <dbReference type="Proteomes" id="UP000007161"/>
    </source>
</evidence>
<evidence type="ECO:0000256" key="1">
    <source>
        <dbReference type="SAM" id="Coils"/>
    </source>
</evidence>
<dbReference type="CDD" id="cd12797">
    <property type="entry name" value="M23_peptidase"/>
    <property type="match status" value="1"/>
</dbReference>
<reference evidence="4" key="2">
    <citation type="submission" date="2012-01" db="EMBL/GenBank/DDBJ databases">
        <title>Complete sequence of chromosome of Marinitoga piezophila KA3.</title>
        <authorList>
            <person name="Lucas S."/>
            <person name="Han J."/>
            <person name="Lapidus A."/>
            <person name="Cheng J.-F."/>
            <person name="Goodwin L."/>
            <person name="Pitluck S."/>
            <person name="Peters L."/>
            <person name="Mikhailova N."/>
            <person name="Teshima H."/>
            <person name="Detter J.C."/>
            <person name="Han C."/>
            <person name="Tapia R."/>
            <person name="Land M."/>
            <person name="Hauser L."/>
            <person name="Kyrpides N."/>
            <person name="Ivanova N."/>
            <person name="Pagani I."/>
            <person name="Jebbar M."/>
            <person name="Vannier P."/>
            <person name="Oger P."/>
            <person name="Cario A."/>
            <person name="Bartlett D."/>
            <person name="Noll K.M."/>
            <person name="Woyke T."/>
        </authorList>
    </citation>
    <scope>NUCLEOTIDE SEQUENCE [LARGE SCALE GENOMIC DNA]</scope>
    <source>
        <strain evidence="4">DSM 14283 / JCM 11233 / KA3</strain>
    </source>
</reference>
<dbReference type="OrthoDB" id="9798935at2"/>
<name>H2J677_MARPK</name>
<dbReference type="Pfam" id="PF06725">
    <property type="entry name" value="3D"/>
    <property type="match status" value="1"/>
</dbReference>
<dbReference type="Pfam" id="PF01476">
    <property type="entry name" value="LysM"/>
    <property type="match status" value="1"/>
</dbReference>
<dbReference type="SMART" id="SM00257">
    <property type="entry name" value="LysM"/>
    <property type="match status" value="1"/>
</dbReference>
<dbReference type="CDD" id="cd00118">
    <property type="entry name" value="LysM"/>
    <property type="match status" value="1"/>
</dbReference>
<dbReference type="PROSITE" id="PS51782">
    <property type="entry name" value="LYSM"/>
    <property type="match status" value="1"/>
</dbReference>
<dbReference type="SUPFAM" id="SSF57997">
    <property type="entry name" value="Tropomyosin"/>
    <property type="match status" value="1"/>
</dbReference>
<sequence>MKRLSYIVLLIILVQFFSSCSLLQGVASDNERLNDLETEVSTLKLKLTNYESELNYYKETVETYNSRIEDLNRNITNLGAKIKKIEDTLSASNAEIANELNKYKSELILYQNTLNNLQKKIGDIQNIDNEGVYSNLLSDINQRITNIENNIKILNNEAVRISDLNTLKNEFITRDSTELQQKFEALNIKITNEEKRIDDLKREIHTTSSSITNIEVSLKNMQNKGLILEGKINNIEKTLAGITLSSTEIKNNIDVAVKNNIDELLKTVNSLDKVWQINFETLEKDFDNLKNDYNSFKGKVGAIIDEENLKKYVYESVSAETQREVAKLFYKTKSDELLKIKGLENQMAQLEKNIKNLENSFEMITSRPISTFDEKYKTQLDELERKLTNALISFSKAEIKDLFGSTDQIIYQVKPGDTLSQIALAFGLGYNGVDLIKVANNIDDPRSIRVGQKIIIPVNNIEEFLTWPLTYTKPSDYDRIVVRFGDRISTGVSVGLGILPLKDEYVRPTLPGRVVEIGKAVNESKYVKIDHGNGVMTVYSNIYNIDPSIKEGKWVDTETLMGKVKKDKLFNFEIWKNGEPRDPMKLFFKFAGNFRATFYTEWDDKIIYYPAFRLTKSGNVPRPWVTVAADPKYLPLGTVVYIPEFRNTPNMGFFEVEDIGSKIVGNRLDIYINDVRLAQNTQEVSVYVVGKKARR</sequence>
<dbReference type="Gene3D" id="2.70.70.10">
    <property type="entry name" value="Glucose Permease (Domain IIA)"/>
    <property type="match status" value="1"/>
</dbReference>
<feature type="coiled-coil region" evidence="1">
    <location>
        <begin position="26"/>
        <end position="210"/>
    </location>
</feature>
<organism evidence="3 4">
    <name type="scientific">Marinitoga piezophila (strain DSM 14283 / JCM 11233 / KA3)</name>
    <dbReference type="NCBI Taxonomy" id="443254"/>
    <lineage>
        <taxon>Bacteria</taxon>
        <taxon>Thermotogati</taxon>
        <taxon>Thermotogota</taxon>
        <taxon>Thermotogae</taxon>
        <taxon>Petrotogales</taxon>
        <taxon>Petrotogaceae</taxon>
        <taxon>Marinitoga</taxon>
    </lineage>
</organism>
<dbReference type="InterPro" id="IPR010611">
    <property type="entry name" value="3D_dom"/>
</dbReference>
<reference evidence="3 4" key="1">
    <citation type="journal article" date="2012" name="J. Bacteriol.">
        <title>Complete Genome Sequence of the Thermophilic, Piezophilic, Heterotrophic Bacterium Marinitoga piezophila KA3.</title>
        <authorList>
            <person name="Lucas S."/>
            <person name="Han J."/>
            <person name="Lapidus A."/>
            <person name="Cheng J.F."/>
            <person name="Goodwin L.A."/>
            <person name="Pitluck S."/>
            <person name="Peters L."/>
            <person name="Mikhailova N."/>
            <person name="Teshima H."/>
            <person name="Detter J.C."/>
            <person name="Han C."/>
            <person name="Tapia R."/>
            <person name="Land M."/>
            <person name="Hauser L."/>
            <person name="Kyrpides N.C."/>
            <person name="Ivanova N."/>
            <person name="Pagani I."/>
            <person name="Vannier P."/>
            <person name="Oger P."/>
            <person name="Bartlett D.H."/>
            <person name="Noll K.M."/>
            <person name="Woyke T."/>
            <person name="Jebbar M."/>
        </authorList>
    </citation>
    <scope>NUCLEOTIDE SEQUENCE [LARGE SCALE GENOMIC DNA]</scope>
    <source>
        <strain evidence="4">DSM 14283 / JCM 11233 / KA3</strain>
    </source>
</reference>
<dbReference type="SUPFAM" id="SSF50685">
    <property type="entry name" value="Barwin-like endoglucanases"/>
    <property type="match status" value="1"/>
</dbReference>
<dbReference type="Gene3D" id="1.20.5.340">
    <property type="match status" value="1"/>
</dbReference>
<keyword evidence="4" id="KW-1185">Reference proteome</keyword>
<evidence type="ECO:0000259" key="2">
    <source>
        <dbReference type="PROSITE" id="PS51782"/>
    </source>
</evidence>
<dbReference type="GO" id="GO:0019867">
    <property type="term" value="C:outer membrane"/>
    <property type="evidence" value="ECO:0007669"/>
    <property type="project" value="InterPro"/>
</dbReference>
<proteinExistence type="predicted"/>
<keyword evidence="1" id="KW-0175">Coiled coil</keyword>
<dbReference type="InterPro" id="IPR018392">
    <property type="entry name" value="LysM"/>
</dbReference>
<dbReference type="EMBL" id="CP003257">
    <property type="protein sequence ID" value="AEX86225.1"/>
    <property type="molecule type" value="Genomic_DNA"/>
</dbReference>
<dbReference type="AlphaFoldDB" id="H2J677"/>
<dbReference type="GO" id="GO:0009254">
    <property type="term" value="P:peptidoglycan turnover"/>
    <property type="evidence" value="ECO:0007669"/>
    <property type="project" value="InterPro"/>
</dbReference>
<evidence type="ECO:0000313" key="3">
    <source>
        <dbReference type="EMBL" id="AEX86225.1"/>
    </source>
</evidence>
<dbReference type="eggNOG" id="COG4942">
    <property type="taxonomic scope" value="Bacteria"/>
</dbReference>
<dbReference type="SUPFAM" id="SSF51261">
    <property type="entry name" value="Duplicated hybrid motif"/>
    <property type="match status" value="1"/>
</dbReference>
<protein>
    <submittedName>
        <fullName evidence="3">3D domain-containing protein,LysM domain-containing protein</fullName>
    </submittedName>
</protein>
<dbReference type="InterPro" id="IPR016047">
    <property type="entry name" value="M23ase_b-sheet_dom"/>
</dbReference>
<dbReference type="SUPFAM" id="SSF54106">
    <property type="entry name" value="LysM domain"/>
    <property type="match status" value="1"/>
</dbReference>
<dbReference type="eggNOG" id="COG3584">
    <property type="taxonomic scope" value="Bacteria"/>
</dbReference>
<dbReference type="InterPro" id="IPR011055">
    <property type="entry name" value="Dup_hybrid_motif"/>
</dbReference>
<dbReference type="CDD" id="cd14486">
    <property type="entry name" value="3D_domain"/>
    <property type="match status" value="1"/>
</dbReference>
<dbReference type="Gene3D" id="2.40.40.10">
    <property type="entry name" value="RlpA-like domain"/>
    <property type="match status" value="1"/>
</dbReference>
<dbReference type="RefSeq" id="WP_014297296.1">
    <property type="nucleotide sequence ID" value="NC_016751.1"/>
</dbReference>
<dbReference type="KEGG" id="mpz:Marpi_1844"/>
<dbReference type="Gene3D" id="3.10.350.10">
    <property type="entry name" value="LysM domain"/>
    <property type="match status" value="1"/>
</dbReference>
<dbReference type="Proteomes" id="UP000007161">
    <property type="component" value="Chromosome"/>
</dbReference>
<dbReference type="HOGENOM" id="CLU_024923_0_0_0"/>
<feature type="coiled-coil region" evidence="1">
    <location>
        <begin position="333"/>
        <end position="400"/>
    </location>
</feature>
<accession>H2J677</accession>
<feature type="domain" description="LysM" evidence="2">
    <location>
        <begin position="409"/>
        <end position="456"/>
    </location>
</feature>
<gene>
    <name evidence="3" type="ordered locus">Marpi_1844</name>
</gene>
<dbReference type="Pfam" id="PF01551">
    <property type="entry name" value="Peptidase_M23"/>
    <property type="match status" value="1"/>
</dbReference>
<dbReference type="STRING" id="443254.Marpi_1844"/>
<dbReference type="InterPro" id="IPR036779">
    <property type="entry name" value="LysM_dom_sf"/>
</dbReference>
<dbReference type="GO" id="GO:0004553">
    <property type="term" value="F:hydrolase activity, hydrolyzing O-glycosyl compounds"/>
    <property type="evidence" value="ECO:0007669"/>
    <property type="project" value="InterPro"/>
</dbReference>